<dbReference type="EnsemblMetazoa" id="GPPI038021-RA">
    <property type="protein sequence ID" value="GPPI038021-PA"/>
    <property type="gene ID" value="GPPI038021"/>
</dbReference>
<evidence type="ECO:0000313" key="3">
    <source>
        <dbReference type="Proteomes" id="UP000092460"/>
    </source>
</evidence>
<reference evidence="3" key="1">
    <citation type="submission" date="2015-01" db="EMBL/GenBank/DDBJ databases">
        <authorList>
            <person name="Aksoy S."/>
            <person name="Warren W."/>
            <person name="Wilson R.K."/>
        </authorList>
    </citation>
    <scope>NUCLEOTIDE SEQUENCE [LARGE SCALE GENOMIC DNA]</scope>
    <source>
        <strain evidence="3">IAEA</strain>
    </source>
</reference>
<evidence type="ECO:0000256" key="1">
    <source>
        <dbReference type="SAM" id="MobiDB-lite"/>
    </source>
</evidence>
<proteinExistence type="predicted"/>
<keyword evidence="3" id="KW-1185">Reference proteome</keyword>
<dbReference type="VEuPathDB" id="VectorBase:GPPI038021"/>
<reference evidence="2" key="2">
    <citation type="submission" date="2020-05" db="UniProtKB">
        <authorList>
            <consortium name="EnsemblMetazoa"/>
        </authorList>
    </citation>
    <scope>IDENTIFICATION</scope>
    <source>
        <strain evidence="2">IAEA</strain>
    </source>
</reference>
<dbReference type="EMBL" id="JXJN01018972">
    <property type="status" value="NOT_ANNOTATED_CDS"/>
    <property type="molecule type" value="Genomic_DNA"/>
</dbReference>
<protein>
    <submittedName>
        <fullName evidence="2">Uncharacterized protein</fullName>
    </submittedName>
</protein>
<evidence type="ECO:0000313" key="2">
    <source>
        <dbReference type="EnsemblMetazoa" id="GPPI038021-PA"/>
    </source>
</evidence>
<accession>A0A1B0BR70</accession>
<organism evidence="2 3">
    <name type="scientific">Glossina palpalis gambiensis</name>
    <dbReference type="NCBI Taxonomy" id="67801"/>
    <lineage>
        <taxon>Eukaryota</taxon>
        <taxon>Metazoa</taxon>
        <taxon>Ecdysozoa</taxon>
        <taxon>Arthropoda</taxon>
        <taxon>Hexapoda</taxon>
        <taxon>Insecta</taxon>
        <taxon>Pterygota</taxon>
        <taxon>Neoptera</taxon>
        <taxon>Endopterygota</taxon>
        <taxon>Diptera</taxon>
        <taxon>Brachycera</taxon>
        <taxon>Muscomorpha</taxon>
        <taxon>Hippoboscoidea</taxon>
        <taxon>Glossinidae</taxon>
        <taxon>Glossina</taxon>
    </lineage>
</organism>
<feature type="region of interest" description="Disordered" evidence="1">
    <location>
        <begin position="111"/>
        <end position="130"/>
    </location>
</feature>
<dbReference type="AlphaFoldDB" id="A0A1B0BR70"/>
<sequence>MKAMVNKKQAQTALENIIKGRRLTLAIKTGPKNEVAKFKQPAPKLAHSASAVESPAFSKIETERERLYLLNAAAHEEHAHDFRVQCINISGSQGNNSMRSDVPKIFRKLNTWPTTTPPVTPTAQNTPKAPRNVKGAISLKYIGKVAVVKPEAKPTNKRPNINISTELAIRQKENIIPPIINNKPLMRKHPFLYPTAAVWTGMWYFEKALLTVESPLFINV</sequence>
<dbReference type="Proteomes" id="UP000092460">
    <property type="component" value="Unassembled WGS sequence"/>
</dbReference>
<name>A0A1B0BR70_9MUSC</name>